<keyword evidence="3" id="KW-1185">Reference proteome</keyword>
<dbReference type="PATRIC" id="fig|1134406.4.peg.1042"/>
<dbReference type="PANTHER" id="PTHR43792">
    <property type="entry name" value="GNAT FAMILY, PUTATIVE (AFU_ORTHOLOGUE AFUA_3G00765)-RELATED-RELATED"/>
    <property type="match status" value="1"/>
</dbReference>
<dbReference type="PROSITE" id="PS51186">
    <property type="entry name" value="GNAT"/>
    <property type="match status" value="1"/>
</dbReference>
<dbReference type="Gene3D" id="3.40.630.30">
    <property type="match status" value="1"/>
</dbReference>
<dbReference type="Pfam" id="PF13302">
    <property type="entry name" value="Acetyltransf_3"/>
    <property type="match status" value="1"/>
</dbReference>
<dbReference type="SUPFAM" id="SSF55729">
    <property type="entry name" value="Acyl-CoA N-acyltransferases (Nat)"/>
    <property type="match status" value="1"/>
</dbReference>
<evidence type="ECO:0000313" key="3">
    <source>
        <dbReference type="Proteomes" id="UP000050417"/>
    </source>
</evidence>
<dbReference type="EMBL" id="LGCL01000004">
    <property type="protein sequence ID" value="KPL80537.1"/>
    <property type="molecule type" value="Genomic_DNA"/>
</dbReference>
<evidence type="ECO:0000259" key="1">
    <source>
        <dbReference type="PROSITE" id="PS51186"/>
    </source>
</evidence>
<feature type="domain" description="N-acetyltransferase" evidence="1">
    <location>
        <begin position="11"/>
        <end position="171"/>
    </location>
</feature>
<organism evidence="2 3">
    <name type="scientific">Ornatilinea apprima</name>
    <dbReference type="NCBI Taxonomy" id="1134406"/>
    <lineage>
        <taxon>Bacteria</taxon>
        <taxon>Bacillati</taxon>
        <taxon>Chloroflexota</taxon>
        <taxon>Anaerolineae</taxon>
        <taxon>Anaerolineales</taxon>
        <taxon>Anaerolineaceae</taxon>
        <taxon>Ornatilinea</taxon>
    </lineage>
</organism>
<keyword evidence="2" id="KW-0808">Transferase</keyword>
<dbReference type="InterPro" id="IPR000182">
    <property type="entry name" value="GNAT_dom"/>
</dbReference>
<proteinExistence type="predicted"/>
<dbReference type="RefSeq" id="WP_075061182.1">
    <property type="nucleotide sequence ID" value="NZ_LGCL01000004.1"/>
</dbReference>
<gene>
    <name evidence="2" type="ORF">ADN00_01440</name>
</gene>
<dbReference type="PANTHER" id="PTHR43792:SF5">
    <property type="entry name" value="RIBOSOMAL-PROTEIN-SERINE ACETYLTRANSFERASE"/>
    <property type="match status" value="1"/>
</dbReference>
<sequence>MNFEPFETQRLALRRFQPQDWQMVYEYMSSPAVTAYLPDGQFSEDQARELVTEGTSDYEESIAVMLKEENALVGHMMFHPWFGPNTYEIGWVFHTRYHNRGFATEAATALLKYGFETLKLHRVIATCQPENTASVRVMEKLGMRREGHFQKCLHLSGERWWDEYFYAMLEEEWFAAQA</sequence>
<dbReference type="Proteomes" id="UP000050417">
    <property type="component" value="Unassembled WGS sequence"/>
</dbReference>
<dbReference type="AlphaFoldDB" id="A0A0P6XK40"/>
<protein>
    <submittedName>
        <fullName evidence="2">Acetyltransferase</fullName>
    </submittedName>
</protein>
<evidence type="ECO:0000313" key="2">
    <source>
        <dbReference type="EMBL" id="KPL80537.1"/>
    </source>
</evidence>
<accession>A0A0P6XK40</accession>
<dbReference type="InterPro" id="IPR016181">
    <property type="entry name" value="Acyl_CoA_acyltransferase"/>
</dbReference>
<reference evidence="2 3" key="1">
    <citation type="submission" date="2015-07" db="EMBL/GenBank/DDBJ databases">
        <title>Genome sequence of Ornatilinea apprima DSM 23815.</title>
        <authorList>
            <person name="Hemp J."/>
            <person name="Ward L.M."/>
            <person name="Pace L.A."/>
            <person name="Fischer W.W."/>
        </authorList>
    </citation>
    <scope>NUCLEOTIDE SEQUENCE [LARGE SCALE GENOMIC DNA]</scope>
    <source>
        <strain evidence="2 3">P3M-1</strain>
    </source>
</reference>
<name>A0A0P6XK40_9CHLR</name>
<dbReference type="InterPro" id="IPR051531">
    <property type="entry name" value="N-acetyltransferase"/>
</dbReference>
<dbReference type="GO" id="GO:0016747">
    <property type="term" value="F:acyltransferase activity, transferring groups other than amino-acyl groups"/>
    <property type="evidence" value="ECO:0007669"/>
    <property type="project" value="InterPro"/>
</dbReference>
<dbReference type="OrthoDB" id="9785602at2"/>
<dbReference type="STRING" id="1134406.ADN00_01440"/>
<comment type="caution">
    <text evidence="2">The sequence shown here is derived from an EMBL/GenBank/DDBJ whole genome shotgun (WGS) entry which is preliminary data.</text>
</comment>